<dbReference type="GO" id="GO:0044550">
    <property type="term" value="P:secondary metabolite biosynthetic process"/>
    <property type="evidence" value="ECO:0007669"/>
    <property type="project" value="TreeGrafter"/>
</dbReference>
<reference evidence="3 4" key="1">
    <citation type="journal article" date="2012" name="Stand. Genomic Sci.">
        <title>Complete genome sequence of the melanogenic marine bacterium Marinomonas mediterranea type strain (MMB-1(T)).</title>
        <authorList>
            <person name="Lucas-Elio P."/>
            <person name="Goodwin L."/>
            <person name="Woyke T."/>
            <person name="Pitluck S."/>
            <person name="Nolan M."/>
            <person name="Kyrpides N.C."/>
            <person name="Detter J.C."/>
            <person name="Copeland A."/>
            <person name="Teshima H."/>
            <person name="Bruce D."/>
            <person name="Detter C."/>
            <person name="Tapia R."/>
            <person name="Han S."/>
            <person name="Land M.L."/>
            <person name="Ivanova N."/>
            <person name="Mikhailova N."/>
            <person name="Johnston A.W."/>
            <person name="Sanchez-Amat A."/>
        </authorList>
    </citation>
    <scope>NUCLEOTIDE SEQUENCE [LARGE SCALE GENOMIC DNA]</scope>
    <source>
        <strain evidence="4">ATCC 700492 / JCM 21426 / NBRC 103028 / MMB-1</strain>
    </source>
</reference>
<dbReference type="SUPFAM" id="SSF47336">
    <property type="entry name" value="ACP-like"/>
    <property type="match status" value="1"/>
</dbReference>
<dbReference type="eggNOG" id="COG1020">
    <property type="taxonomic scope" value="Bacteria"/>
</dbReference>
<evidence type="ECO:0000313" key="4">
    <source>
        <dbReference type="Proteomes" id="UP000001062"/>
    </source>
</evidence>
<keyword evidence="1" id="KW-0436">Ligase</keyword>
<feature type="domain" description="Condensation" evidence="2">
    <location>
        <begin position="35"/>
        <end position="439"/>
    </location>
</feature>
<protein>
    <submittedName>
        <fullName evidence="3">Glutamate racemase</fullName>
        <ecNumber evidence="3">5.1.1.3</ecNumber>
    </submittedName>
</protein>
<keyword evidence="3" id="KW-0413">Isomerase</keyword>
<dbReference type="HOGENOM" id="CLU_303595_0_0_6"/>
<dbReference type="Pfam" id="PF00668">
    <property type="entry name" value="Condensation"/>
    <property type="match status" value="2"/>
</dbReference>
<dbReference type="PATRIC" id="fig|717774.3.peg.2829"/>
<dbReference type="GO" id="GO:0043041">
    <property type="term" value="P:amino acid activation for nonribosomal peptide biosynthetic process"/>
    <property type="evidence" value="ECO:0007669"/>
    <property type="project" value="TreeGrafter"/>
</dbReference>
<name>F2JYE0_MARM1</name>
<dbReference type="RefSeq" id="WP_013661874.1">
    <property type="nucleotide sequence ID" value="NC_015276.1"/>
</dbReference>
<keyword evidence="4" id="KW-1185">Reference proteome</keyword>
<dbReference type="EC" id="5.1.1.3" evidence="3"/>
<dbReference type="InterPro" id="IPR023213">
    <property type="entry name" value="CAT-like_dom_sf"/>
</dbReference>
<evidence type="ECO:0000313" key="3">
    <source>
        <dbReference type="EMBL" id="ADZ91971.1"/>
    </source>
</evidence>
<evidence type="ECO:0000256" key="1">
    <source>
        <dbReference type="ARBA" id="ARBA00022598"/>
    </source>
</evidence>
<evidence type="ECO:0000259" key="2">
    <source>
        <dbReference type="Pfam" id="PF00668"/>
    </source>
</evidence>
<dbReference type="AlphaFoldDB" id="F2JYE0"/>
<dbReference type="InterPro" id="IPR001242">
    <property type="entry name" value="Condensation_dom"/>
</dbReference>
<sequence>MNDLTPMQAACWFGRDANSVFLGGVSAHLYTEFNTRTLDLHQLEWALQRLYREHAILRMILCQDGQANIQEIPNTPSPILEIEDLKELTEQAKQERLLQKRNEWTHQRLELNRGQVIRFSASLIDLDRFRLHIDSDMIAVDPSSFRLIMEDLAQFYFDIESEFTNVPSFFDWHAALKNHSEYRKLSTRDRQWWQARLKDIAPAPSLPFIKDASNAAQSHCLHERLSLSELTSIETLARQNTLTLSSLFVGVFAFTLDQFIQDSQFRLNVPTFWRAPVLAETDRCVGDFANFLLLNINKAKHRSLASFTQEIASKMVHLLEHSHYSGVNILRDLSRHHGSTQIAPVVFTAALDLSGGKLFSEKVTQAFGSMDWSISQGPQVALDAQVVRIDNGVLINWDIRLDALELHWVNQVFTTFVKTLKALCHTPDLFDHDCNTLLDTIDGKSSSTHQENQQQTPKEEPLSAIQQAYLLGRTNLLPLGGVAMQEFREYKGHFSLPILRERLNSLIKKHDSLRTYICPDKLTQTVHKKAVANLIEVDLSEMSAQAASVYMDSYRARYTHALFDLDLPPWNITAFKVADEQLVVFARFDALILDGRAIATIMNELFASEDIHSEPLVLEQDEPENDVPREAAREYWCTKLSDIKLAPQIPWRKPLESINDAKFERLNITLDKKVYRQFYKLSAKRGLFKNTAIMSVILEILAYWSKDQFIYTALPVLPLYSGALANRSTFIAVTWEHNQLDLTGKAKHLQNDIHEGLQYLSFSGVDIARQLVEQCNAKPILPVVITNGLSWPTPPKDQTMQLASGLTQTPQIAMDIRFTKKKEGGLIFSIDYVIDALEASAVMSLLEALKTAIHDIVNTQEFHFDASNYLIDRQKKSPGSDKSLPHDDNQTMQDQISRVYSDVIGIQGSKQLDKDTNFMSMGLKPQHFKRIMSSLNDTFSLKMSVKDIIKCRNINEVEHLLKKSI</sequence>
<dbReference type="KEGG" id="mme:Marme_2743"/>
<proteinExistence type="predicted"/>
<dbReference type="Proteomes" id="UP000001062">
    <property type="component" value="Chromosome"/>
</dbReference>
<dbReference type="PANTHER" id="PTHR45527">
    <property type="entry name" value="NONRIBOSOMAL PEPTIDE SYNTHETASE"/>
    <property type="match status" value="1"/>
</dbReference>
<dbReference type="Gene3D" id="3.30.559.10">
    <property type="entry name" value="Chloramphenicol acetyltransferase-like domain"/>
    <property type="match status" value="2"/>
</dbReference>
<dbReference type="EMBL" id="CP002583">
    <property type="protein sequence ID" value="ADZ91971.1"/>
    <property type="molecule type" value="Genomic_DNA"/>
</dbReference>
<dbReference type="GO" id="GO:0031177">
    <property type="term" value="F:phosphopantetheine binding"/>
    <property type="evidence" value="ECO:0007669"/>
    <property type="project" value="TreeGrafter"/>
</dbReference>
<dbReference type="STRING" id="717774.Marme_2743"/>
<dbReference type="GO" id="GO:0000036">
    <property type="term" value="F:acyl carrier activity"/>
    <property type="evidence" value="ECO:0007669"/>
    <property type="project" value="TreeGrafter"/>
</dbReference>
<accession>F2JYE0</accession>
<dbReference type="GO" id="GO:0005737">
    <property type="term" value="C:cytoplasm"/>
    <property type="evidence" value="ECO:0007669"/>
    <property type="project" value="TreeGrafter"/>
</dbReference>
<dbReference type="OrthoDB" id="9757559at2"/>
<dbReference type="SUPFAM" id="SSF52777">
    <property type="entry name" value="CoA-dependent acyltransferases"/>
    <property type="match status" value="4"/>
</dbReference>
<dbReference type="InterPro" id="IPR036736">
    <property type="entry name" value="ACP-like_sf"/>
</dbReference>
<dbReference type="Gene3D" id="3.30.559.30">
    <property type="entry name" value="Nonribosomal peptide synthetase, condensation domain"/>
    <property type="match status" value="2"/>
</dbReference>
<dbReference type="PANTHER" id="PTHR45527:SF10">
    <property type="entry name" value="PYOCHELIN SYNTHASE PCHF"/>
    <property type="match status" value="1"/>
</dbReference>
<dbReference type="GO" id="GO:0008881">
    <property type="term" value="F:glutamate racemase activity"/>
    <property type="evidence" value="ECO:0007669"/>
    <property type="project" value="UniProtKB-EC"/>
</dbReference>
<dbReference type="GO" id="GO:0016874">
    <property type="term" value="F:ligase activity"/>
    <property type="evidence" value="ECO:0007669"/>
    <property type="project" value="UniProtKB-KW"/>
</dbReference>
<feature type="domain" description="Condensation" evidence="2">
    <location>
        <begin position="461"/>
        <end position="712"/>
    </location>
</feature>
<gene>
    <name evidence="3" type="ordered locus">Marme_2743</name>
</gene>
<organism evidence="3 4">
    <name type="scientific">Marinomonas mediterranea (strain ATCC 700492 / JCM 21426 / NBRC 103028 / MMB-1)</name>
    <dbReference type="NCBI Taxonomy" id="717774"/>
    <lineage>
        <taxon>Bacteria</taxon>
        <taxon>Pseudomonadati</taxon>
        <taxon>Pseudomonadota</taxon>
        <taxon>Gammaproteobacteria</taxon>
        <taxon>Oceanospirillales</taxon>
        <taxon>Oceanospirillaceae</taxon>
        <taxon>Marinomonas</taxon>
    </lineage>
</organism>